<dbReference type="Pfam" id="PF03167">
    <property type="entry name" value="UDG"/>
    <property type="match status" value="1"/>
</dbReference>
<dbReference type="OrthoDB" id="9804372at2"/>
<evidence type="ECO:0000313" key="13">
    <source>
        <dbReference type="Proteomes" id="UP000013220"/>
    </source>
</evidence>
<keyword evidence="6 8" id="KW-0378">Hydrolase</keyword>
<comment type="caution">
    <text evidence="12">The sequence shown here is derived from an EMBL/GenBank/DDBJ whole genome shotgun (WGS) entry which is preliminary data.</text>
</comment>
<dbReference type="PANTHER" id="PTHR11264">
    <property type="entry name" value="URACIL-DNA GLYCOSYLASE"/>
    <property type="match status" value="1"/>
</dbReference>
<evidence type="ECO:0000256" key="8">
    <source>
        <dbReference type="HAMAP-Rule" id="MF_00148"/>
    </source>
</evidence>
<dbReference type="EC" id="3.2.2.27" evidence="4 8"/>
<protein>
    <recommendedName>
        <fullName evidence="4 8">Uracil-DNA glycosylase</fullName>
        <shortName evidence="8">UDG</shortName>
        <ecNumber evidence="4 8">3.2.2.27</ecNumber>
    </recommendedName>
</protein>
<evidence type="ECO:0000256" key="2">
    <source>
        <dbReference type="ARBA" id="ARBA00002631"/>
    </source>
</evidence>
<dbReference type="InterPro" id="IPR036895">
    <property type="entry name" value="Uracil-DNA_glycosylase-like_sf"/>
</dbReference>
<dbReference type="CDD" id="cd10027">
    <property type="entry name" value="UDG-F1-like"/>
    <property type="match status" value="1"/>
</dbReference>
<dbReference type="SMART" id="SM00987">
    <property type="entry name" value="UreE_C"/>
    <property type="match status" value="1"/>
</dbReference>
<evidence type="ECO:0000256" key="3">
    <source>
        <dbReference type="ARBA" id="ARBA00008184"/>
    </source>
</evidence>
<dbReference type="eggNOG" id="COG0692">
    <property type="taxonomic scope" value="Bacteria"/>
</dbReference>
<evidence type="ECO:0000256" key="1">
    <source>
        <dbReference type="ARBA" id="ARBA00001400"/>
    </source>
</evidence>
<evidence type="ECO:0000313" key="12">
    <source>
        <dbReference type="EMBL" id="ENY70157.1"/>
    </source>
</evidence>
<reference evidence="12 13" key="1">
    <citation type="journal article" date="2013" name="Genome Announc.">
        <title>Draft Genome Sequences of Mycoplasma alkalescens, Mycoplasma arginini, and Mycoplasma bovigenitalium, Three Species with Equivocal Pathogenic Status for Cattle.</title>
        <authorList>
            <person name="Manso-Silvan L."/>
            <person name="Tardy F."/>
            <person name="Baranowski E."/>
            <person name="Barre A."/>
            <person name="Blanchard A."/>
            <person name="Breton M."/>
            <person name="Couture C."/>
            <person name="Citti C."/>
            <person name="Dordet-Frisoni E."/>
            <person name="Dupuy V."/>
            <person name="Gaurivaud P."/>
            <person name="Jacob D."/>
            <person name="Lemaitre C."/>
            <person name="Nikolski M."/>
            <person name="Nouvel L.X."/>
            <person name="Poumarat F."/>
            <person name="Thebault P."/>
            <person name="Theil S."/>
            <person name="Thiaucourt F."/>
            <person name="Sirand-Pugnet P."/>
        </authorList>
    </citation>
    <scope>NUCLEOTIDE SEQUENCE [LARGE SCALE GENOMIC DNA]</scope>
    <source>
        <strain evidence="12 13">51080</strain>
    </source>
</reference>
<dbReference type="Gene3D" id="3.40.470.10">
    <property type="entry name" value="Uracil-DNA glycosylase-like domain"/>
    <property type="match status" value="1"/>
</dbReference>
<keyword evidence="7 8" id="KW-0234">DNA repair</keyword>
<dbReference type="GO" id="GO:0004844">
    <property type="term" value="F:uracil DNA N-glycosylase activity"/>
    <property type="evidence" value="ECO:0007669"/>
    <property type="project" value="UniProtKB-UniRule"/>
</dbReference>
<keyword evidence="5 8" id="KW-0227">DNA damage</keyword>
<comment type="catalytic activity">
    <reaction evidence="1 8 10">
        <text>Hydrolyzes single-stranded DNA or mismatched double-stranded DNA and polynucleotides, releasing free uracil.</text>
        <dbReference type="EC" id="3.2.2.27"/>
    </reaction>
</comment>
<name>N9V498_9BACT</name>
<sequence>MICEHLNSFTKKNKFYDFLENESKQDYFKLILEKVNNSSKNSVIWPKKSDWFRALTFFEPNETRLIIIGQDPYHNPNQADGLAFSTRLKKCPKSLANIIKEVKKDYPNSIFETYSLDFWAKQGVLLINTVLTVEEFKANSHKDIGWRQFVFKLIEFIANINQNVIFGLWGKQSYQFIKPLIERGKISENQIIYTSHPSPLSYARTNQSFKDSNFFRKVNSKLTKSIDFSMRKEK</sequence>
<dbReference type="SUPFAM" id="SSF52141">
    <property type="entry name" value="Uracil-DNA glycosylase-like"/>
    <property type="match status" value="1"/>
</dbReference>
<gene>
    <name evidence="8 12" type="primary">ung</name>
    <name evidence="12" type="ORF">MBVG_1520</name>
</gene>
<dbReference type="PATRIC" id="fig|1188235.3.peg.160"/>
<feature type="domain" description="Uracil-DNA glycosylase-like" evidence="11">
    <location>
        <begin position="57"/>
        <end position="222"/>
    </location>
</feature>
<dbReference type="NCBIfam" id="TIGR00628">
    <property type="entry name" value="ung"/>
    <property type="match status" value="1"/>
</dbReference>
<accession>N9V498</accession>
<evidence type="ECO:0000256" key="4">
    <source>
        <dbReference type="ARBA" id="ARBA00012030"/>
    </source>
</evidence>
<evidence type="ECO:0000256" key="10">
    <source>
        <dbReference type="RuleBase" id="RU003780"/>
    </source>
</evidence>
<dbReference type="EMBL" id="AORH01000010">
    <property type="protein sequence ID" value="ENY70157.1"/>
    <property type="molecule type" value="Genomic_DNA"/>
</dbReference>
<comment type="similarity">
    <text evidence="3 8 10">Belongs to the uracil-DNA glycosylase (UDG) superfamily. UNG family.</text>
</comment>
<comment type="function">
    <text evidence="2 8 10">Excises uracil residues from the DNA which can arise as a result of misincorporation of dUMP residues by DNA polymerase or due to deamination of cytosine.</text>
</comment>
<evidence type="ECO:0000256" key="7">
    <source>
        <dbReference type="ARBA" id="ARBA00023204"/>
    </source>
</evidence>
<dbReference type="InterPro" id="IPR005122">
    <property type="entry name" value="Uracil-DNA_glycosylase-like"/>
</dbReference>
<dbReference type="InterPro" id="IPR002043">
    <property type="entry name" value="UDG_fam1"/>
</dbReference>
<keyword evidence="13" id="KW-1185">Reference proteome</keyword>
<evidence type="ECO:0000256" key="9">
    <source>
        <dbReference type="PROSITE-ProRule" id="PRU10072"/>
    </source>
</evidence>
<dbReference type="RefSeq" id="WP_004419220.1">
    <property type="nucleotide sequence ID" value="NZ_AORH01000010.1"/>
</dbReference>
<proteinExistence type="inferred from homology"/>
<dbReference type="GO" id="GO:0097510">
    <property type="term" value="P:base-excision repair, AP site formation via deaminated base removal"/>
    <property type="evidence" value="ECO:0007669"/>
    <property type="project" value="TreeGrafter"/>
</dbReference>
<evidence type="ECO:0000256" key="6">
    <source>
        <dbReference type="ARBA" id="ARBA00022801"/>
    </source>
</evidence>
<dbReference type="SMART" id="SM00986">
    <property type="entry name" value="UDG"/>
    <property type="match status" value="1"/>
</dbReference>
<dbReference type="NCBIfam" id="NF003592">
    <property type="entry name" value="PRK05254.1-5"/>
    <property type="match status" value="1"/>
</dbReference>
<dbReference type="PROSITE" id="PS00130">
    <property type="entry name" value="U_DNA_GLYCOSYLASE"/>
    <property type="match status" value="1"/>
</dbReference>
<dbReference type="STRING" id="1188235.MBVG_1520"/>
<dbReference type="InterPro" id="IPR018085">
    <property type="entry name" value="Ura-DNA_Glyclase_AS"/>
</dbReference>
<evidence type="ECO:0000256" key="5">
    <source>
        <dbReference type="ARBA" id="ARBA00022763"/>
    </source>
</evidence>
<feature type="active site" description="Proton acceptor" evidence="8 9">
    <location>
        <position position="71"/>
    </location>
</feature>
<evidence type="ECO:0000259" key="11">
    <source>
        <dbReference type="SMART" id="SM00986"/>
    </source>
</evidence>
<keyword evidence="8" id="KW-0963">Cytoplasm</keyword>
<comment type="subcellular location">
    <subcellularLocation>
        <location evidence="8">Cytoplasm</location>
    </subcellularLocation>
</comment>
<organism evidence="12 13">
    <name type="scientific">Mycoplasmopsis bovigenitalium 51080</name>
    <dbReference type="NCBI Taxonomy" id="1188235"/>
    <lineage>
        <taxon>Bacteria</taxon>
        <taxon>Bacillati</taxon>
        <taxon>Mycoplasmatota</taxon>
        <taxon>Mycoplasmoidales</taxon>
        <taxon>Metamycoplasmataceae</taxon>
        <taxon>Mycoplasmopsis</taxon>
    </lineage>
</organism>
<dbReference type="Proteomes" id="UP000013220">
    <property type="component" value="Unassembled WGS sequence"/>
</dbReference>
<dbReference type="AlphaFoldDB" id="N9V498"/>
<dbReference type="HAMAP" id="MF_00148">
    <property type="entry name" value="UDG"/>
    <property type="match status" value="1"/>
</dbReference>
<dbReference type="PANTHER" id="PTHR11264:SF0">
    <property type="entry name" value="URACIL-DNA GLYCOSYLASE"/>
    <property type="match status" value="1"/>
</dbReference>
<dbReference type="GO" id="GO:0005737">
    <property type="term" value="C:cytoplasm"/>
    <property type="evidence" value="ECO:0007669"/>
    <property type="project" value="UniProtKB-SubCell"/>
</dbReference>